<evidence type="ECO:0000313" key="2">
    <source>
        <dbReference type="EMBL" id="GFR39958.1"/>
    </source>
</evidence>
<keyword evidence="3" id="KW-1185">Reference proteome</keyword>
<comment type="caution">
    <text evidence="2">The sequence shown here is derived from an EMBL/GenBank/DDBJ whole genome shotgun (WGS) entry which is preliminary data.</text>
</comment>
<reference evidence="2 3" key="1">
    <citation type="journal article" date="2021" name="Sci. Rep.">
        <title>Genome sequencing of the multicellular alga Astrephomene provides insights into convergent evolution of germ-soma differentiation.</title>
        <authorList>
            <person name="Yamashita S."/>
            <person name="Yamamoto K."/>
            <person name="Matsuzaki R."/>
            <person name="Suzuki S."/>
            <person name="Yamaguchi H."/>
            <person name="Hirooka S."/>
            <person name="Minakuchi Y."/>
            <person name="Miyagishima S."/>
            <person name="Kawachi M."/>
            <person name="Toyoda A."/>
            <person name="Nozaki H."/>
        </authorList>
    </citation>
    <scope>NUCLEOTIDE SEQUENCE [LARGE SCALE GENOMIC DNA]</scope>
    <source>
        <strain evidence="2 3">NIES-4017</strain>
    </source>
</reference>
<feature type="non-terminal residue" evidence="2">
    <location>
        <position position="1"/>
    </location>
</feature>
<evidence type="ECO:0000256" key="1">
    <source>
        <dbReference type="SAM" id="MobiDB-lite"/>
    </source>
</evidence>
<dbReference type="AlphaFoldDB" id="A0AAD3DE43"/>
<evidence type="ECO:0000313" key="3">
    <source>
        <dbReference type="Proteomes" id="UP001054857"/>
    </source>
</evidence>
<accession>A0AAD3DE43</accession>
<feature type="compositionally biased region" description="Low complexity" evidence="1">
    <location>
        <begin position="103"/>
        <end position="115"/>
    </location>
</feature>
<feature type="region of interest" description="Disordered" evidence="1">
    <location>
        <begin position="94"/>
        <end position="121"/>
    </location>
</feature>
<proteinExistence type="predicted"/>
<sequence length="255" mass="27082">VRQVLSDITAGGPLQEALDLRFEVVDLEEVEQVEELEDLLQLGSIFARVHIKTLYWNRTSPDVVIQLVAQLGLPESITFAMGSDLGIGIRTQHAGAHVPGEDQQLQQQQRSGEQQVMSGGPPALLQLPSGAQVMSRVVQRMMPGAASPAASSSAPGESAPQISKHLLLLCSTESELGNTIEVVRDAGRKANAEAGLACFHAGDTIYVGVTCLGGKASALAAAVGVLLQERGMQGAVDVRRVDRRLDHNDHGIPNF</sequence>
<dbReference type="EMBL" id="BMAR01000001">
    <property type="protein sequence ID" value="GFR39958.1"/>
    <property type="molecule type" value="Genomic_DNA"/>
</dbReference>
<gene>
    <name evidence="2" type="ORF">Agub_g36</name>
</gene>
<protein>
    <submittedName>
        <fullName evidence="2">Uncharacterized protein</fullName>
    </submittedName>
</protein>
<organism evidence="2 3">
    <name type="scientific">Astrephomene gubernaculifera</name>
    <dbReference type="NCBI Taxonomy" id="47775"/>
    <lineage>
        <taxon>Eukaryota</taxon>
        <taxon>Viridiplantae</taxon>
        <taxon>Chlorophyta</taxon>
        <taxon>core chlorophytes</taxon>
        <taxon>Chlorophyceae</taxon>
        <taxon>CS clade</taxon>
        <taxon>Chlamydomonadales</taxon>
        <taxon>Astrephomenaceae</taxon>
        <taxon>Astrephomene</taxon>
    </lineage>
</organism>
<dbReference type="Proteomes" id="UP001054857">
    <property type="component" value="Unassembled WGS sequence"/>
</dbReference>
<name>A0AAD3DE43_9CHLO</name>